<dbReference type="EMBL" id="LHCI01000106">
    <property type="protein sequence ID" value="KOX89429.1"/>
    <property type="molecule type" value="Genomic_DNA"/>
</dbReference>
<name>A0A0M9ACS8_THEAQ</name>
<proteinExistence type="predicted"/>
<evidence type="ECO:0000313" key="3">
    <source>
        <dbReference type="Proteomes" id="UP000037685"/>
    </source>
</evidence>
<protein>
    <recommendedName>
        <fullName evidence="1">Putative restriction endonuclease domain-containing protein</fullName>
    </recommendedName>
</protein>
<dbReference type="Proteomes" id="UP000037685">
    <property type="component" value="Unassembled WGS sequence"/>
</dbReference>
<dbReference type="Pfam" id="PF05685">
    <property type="entry name" value="Uma2"/>
    <property type="match status" value="1"/>
</dbReference>
<accession>A0A0M9ACS8</accession>
<dbReference type="PANTHER" id="PTHR35400:SF1">
    <property type="entry name" value="SLR1083 PROTEIN"/>
    <property type="match status" value="1"/>
</dbReference>
<dbReference type="SUPFAM" id="SSF52980">
    <property type="entry name" value="Restriction endonuclease-like"/>
    <property type="match status" value="1"/>
</dbReference>
<evidence type="ECO:0000313" key="2">
    <source>
        <dbReference type="EMBL" id="KOX89429.1"/>
    </source>
</evidence>
<feature type="domain" description="Putative restriction endonuclease" evidence="1">
    <location>
        <begin position="11"/>
        <end position="181"/>
    </location>
</feature>
<dbReference type="InterPro" id="IPR011335">
    <property type="entry name" value="Restrct_endonuc-II-like"/>
</dbReference>
<evidence type="ECO:0000259" key="1">
    <source>
        <dbReference type="Pfam" id="PF05685"/>
    </source>
</evidence>
<organism evidence="2 3">
    <name type="scientific">Thermus aquaticus</name>
    <dbReference type="NCBI Taxonomy" id="271"/>
    <lineage>
        <taxon>Bacteria</taxon>
        <taxon>Thermotogati</taxon>
        <taxon>Deinococcota</taxon>
        <taxon>Deinococci</taxon>
        <taxon>Thermales</taxon>
        <taxon>Thermaceae</taxon>
        <taxon>Thermus</taxon>
    </lineage>
</organism>
<comment type="caution">
    <text evidence="2">The sequence shown here is derived from an EMBL/GenBank/DDBJ whole genome shotgun (WGS) entry which is preliminary data.</text>
</comment>
<dbReference type="AlphaFoldDB" id="A0A0M9ACS8"/>
<gene>
    <name evidence="2" type="ORF">BVI061214_00592</name>
</gene>
<dbReference type="Gene3D" id="3.90.1570.10">
    <property type="entry name" value="tt1808, chain A"/>
    <property type="match status" value="1"/>
</dbReference>
<dbReference type="InterPro" id="IPR012296">
    <property type="entry name" value="Nuclease_put_TT1808"/>
</dbReference>
<dbReference type="PANTHER" id="PTHR35400">
    <property type="entry name" value="SLR1083 PROTEIN"/>
    <property type="match status" value="1"/>
</dbReference>
<dbReference type="InterPro" id="IPR008538">
    <property type="entry name" value="Uma2"/>
</dbReference>
<dbReference type="CDD" id="cd06260">
    <property type="entry name" value="DUF820-like"/>
    <property type="match status" value="1"/>
</dbReference>
<dbReference type="PATRIC" id="fig|271.14.peg.678"/>
<dbReference type="RefSeq" id="WP_053767263.1">
    <property type="nucleotide sequence ID" value="NZ_LHCI01000106.1"/>
</dbReference>
<reference evidence="3" key="1">
    <citation type="submission" date="2015-07" db="EMBL/GenBank/DDBJ databases">
        <authorList>
            <person name="Zylicz-Stachula A."/>
            <person name="Jezewska-Frackowiak J."/>
            <person name="Czajkowska E."/>
            <person name="Skowron P.M."/>
        </authorList>
    </citation>
    <scope>NUCLEOTIDE SEQUENCE [LARGE SCALE GENOMIC DNA]</scope>
    <source>
        <strain evidence="3">ATCC 25104 / DSM 625 / JCM 10724 / NBRC 103206 / NCIMB 11243 / YT-1</strain>
    </source>
</reference>
<sequence>MTPVRKRFTAEEYHRMVEAGLLGEDDRMELLEGEIWQMSPIGSRHAAALRRLRLLLSPLEAQGRCLMAIQDPVRLDAFSEPQPDLALLKPREDLYREAHPGPEDVLLLVEVAESSKAHDLERKVPLYARHGIPEVWVLDLGERALHLFRHPSPQGYREASLLKPGDRVSPLAFPEVSLEVESLL</sequence>